<reference evidence="1 2" key="1">
    <citation type="journal article" date="2023" name="Science">
        <title>Complex scaffold remodeling in plant triterpene biosynthesis.</title>
        <authorList>
            <person name="De La Pena R."/>
            <person name="Hodgson H."/>
            <person name="Liu J.C."/>
            <person name="Stephenson M.J."/>
            <person name="Martin A.C."/>
            <person name="Owen C."/>
            <person name="Harkess A."/>
            <person name="Leebens-Mack J."/>
            <person name="Jimenez L.E."/>
            <person name="Osbourn A."/>
            <person name="Sattely E.S."/>
        </authorList>
    </citation>
    <scope>NUCLEOTIDE SEQUENCE [LARGE SCALE GENOMIC DNA]</scope>
    <source>
        <strain evidence="2">cv. JPN11</strain>
        <tissue evidence="1">Leaf</tissue>
    </source>
</reference>
<evidence type="ECO:0000313" key="1">
    <source>
        <dbReference type="EMBL" id="KAJ4701961.1"/>
    </source>
</evidence>
<dbReference type="Proteomes" id="UP001164539">
    <property type="component" value="Chromosome 14"/>
</dbReference>
<protein>
    <submittedName>
        <fullName evidence="1">Tubby-like F-box protein</fullName>
    </submittedName>
</protein>
<keyword evidence="2" id="KW-1185">Reference proteome</keyword>
<gene>
    <name evidence="1" type="ORF">OWV82_025114</name>
</gene>
<proteinExistence type="predicted"/>
<sequence length="422" mass="47106">MALKNIVRELKEMRDGIGNISRRGSDAGKHSMRRRGRAYIAPEGSSSSSSIIIEQSQWANIPPELLHDIIQRIEASQTSWPARRDVVACASVCKSWRAVTKEIVRTPEQCALLSFPISLKQPGPRDAPIQCFIRRERPTGTFRLYLGLSPALSGDMSKLLLAARKIRKATSTDFVISLVGDDFFRTSNTYVGKLRSNFLGTKFTIYDSQPPCDSAIHTNSRSHRKIFPKQASSNGSASNYSVATISYELNVLRTRGPRRMQCTMHSLPISAIQEGGTAPTPTEFTNCRHQQFPLLPLSKGKSKGKKPLVDFSSTSLTEPLESFRNARDPLVLKNKAPRWHEQLQCWCLNFKGRVTVASVKNFQLVATAEPCQNVPVAEQEKVILQFGKIGKDIFTMDYRYPLSAFQAFAICLSSFDTKPACE</sequence>
<comment type="caution">
    <text evidence="1">The sequence shown here is derived from an EMBL/GenBank/DDBJ whole genome shotgun (WGS) entry which is preliminary data.</text>
</comment>
<evidence type="ECO:0000313" key="2">
    <source>
        <dbReference type="Proteomes" id="UP001164539"/>
    </source>
</evidence>
<name>A0ACC1WRY3_MELAZ</name>
<organism evidence="1 2">
    <name type="scientific">Melia azedarach</name>
    <name type="common">Chinaberry tree</name>
    <dbReference type="NCBI Taxonomy" id="155640"/>
    <lineage>
        <taxon>Eukaryota</taxon>
        <taxon>Viridiplantae</taxon>
        <taxon>Streptophyta</taxon>
        <taxon>Embryophyta</taxon>
        <taxon>Tracheophyta</taxon>
        <taxon>Spermatophyta</taxon>
        <taxon>Magnoliopsida</taxon>
        <taxon>eudicotyledons</taxon>
        <taxon>Gunneridae</taxon>
        <taxon>Pentapetalae</taxon>
        <taxon>rosids</taxon>
        <taxon>malvids</taxon>
        <taxon>Sapindales</taxon>
        <taxon>Meliaceae</taxon>
        <taxon>Melia</taxon>
    </lineage>
</organism>
<dbReference type="EMBL" id="CM051407">
    <property type="protein sequence ID" value="KAJ4701961.1"/>
    <property type="molecule type" value="Genomic_DNA"/>
</dbReference>
<accession>A0ACC1WRY3</accession>